<evidence type="ECO:0000256" key="1">
    <source>
        <dbReference type="ARBA" id="ARBA00022723"/>
    </source>
</evidence>
<dbReference type="SMART" id="SM00551">
    <property type="entry name" value="ZnF_TAZ"/>
    <property type="match status" value="1"/>
</dbReference>
<evidence type="ECO:0000256" key="2">
    <source>
        <dbReference type="ARBA" id="ARBA00022771"/>
    </source>
</evidence>
<keyword evidence="2" id="KW-0863">Zinc-finger</keyword>
<evidence type="ECO:0000313" key="7">
    <source>
        <dbReference type="Proteomes" id="UP001209570"/>
    </source>
</evidence>
<evidence type="ECO:0000256" key="4">
    <source>
        <dbReference type="SAM" id="MobiDB-lite"/>
    </source>
</evidence>
<name>A0AAD5LRZ7_PYTIN</name>
<keyword evidence="1" id="KW-0479">Metal-binding</keyword>
<evidence type="ECO:0000259" key="5">
    <source>
        <dbReference type="PROSITE" id="PS50134"/>
    </source>
</evidence>
<dbReference type="Proteomes" id="UP001209570">
    <property type="component" value="Unassembled WGS sequence"/>
</dbReference>
<evidence type="ECO:0000256" key="3">
    <source>
        <dbReference type="ARBA" id="ARBA00022833"/>
    </source>
</evidence>
<evidence type="ECO:0000313" key="6">
    <source>
        <dbReference type="EMBL" id="KAJ0407481.1"/>
    </source>
</evidence>
<gene>
    <name evidence="6" type="ORF">P43SY_005022</name>
</gene>
<feature type="region of interest" description="Disordered" evidence="4">
    <location>
        <begin position="256"/>
        <end position="375"/>
    </location>
</feature>
<feature type="domain" description="TAZ-type" evidence="5">
    <location>
        <begin position="149"/>
        <end position="235"/>
    </location>
</feature>
<protein>
    <recommendedName>
        <fullName evidence="5">TAZ-type domain-containing protein</fullName>
    </recommendedName>
</protein>
<keyword evidence="7" id="KW-1185">Reference proteome</keyword>
<accession>A0AAD5LRZ7</accession>
<feature type="compositionally biased region" description="Pro residues" evidence="4">
    <location>
        <begin position="56"/>
        <end position="70"/>
    </location>
</feature>
<dbReference type="PROSITE" id="PS50134">
    <property type="entry name" value="ZF_TAZ"/>
    <property type="match status" value="1"/>
</dbReference>
<organism evidence="6 7">
    <name type="scientific">Pythium insidiosum</name>
    <name type="common">Pythiosis disease agent</name>
    <dbReference type="NCBI Taxonomy" id="114742"/>
    <lineage>
        <taxon>Eukaryota</taxon>
        <taxon>Sar</taxon>
        <taxon>Stramenopiles</taxon>
        <taxon>Oomycota</taxon>
        <taxon>Peronosporomycetes</taxon>
        <taxon>Pythiales</taxon>
        <taxon>Pythiaceae</taxon>
        <taxon>Pythium</taxon>
    </lineage>
</organism>
<sequence>MPNVEATTSAVSLSSATPPPKSAMASSTSSPESPVAVSSSLPLRRLQSAPTSHPVGKPPISPPSVHPPRPSTQRQSPVLSGATGAAPTLTRLPSLSQTTGLRSATSGPAPVTTSIPVRQAYRPPPSTPASQPMAGAPVVPVPPSTPTEEPTPRELAARLALLLHARECCTPFDRERVCGVRNCRVARGVLDHCQECFLPEGQCHRSCFEAKNLLRHFRVCRAQQFSRRCVICSILRNEFPWAMEHARSLTPLFVPQDERGSSAAPHGYASHHHHQHRAHPHQQHSHTHHTHDKRHPIHQDPQYHQSSRGGQWVGGAASVPPPMIRRTVSEGPHAAMNATHSKKRASPFPGVAMDAALEPSDSTHKRLRMEPSSSA</sequence>
<dbReference type="Gene3D" id="1.20.1020.10">
    <property type="entry name" value="TAZ domain"/>
    <property type="match status" value="1"/>
</dbReference>
<dbReference type="InterPro" id="IPR000197">
    <property type="entry name" value="Znf_TAZ"/>
</dbReference>
<keyword evidence="3" id="KW-0862">Zinc</keyword>
<comment type="caution">
    <text evidence="6">The sequence shown here is derived from an EMBL/GenBank/DDBJ whole genome shotgun (WGS) entry which is preliminary data.</text>
</comment>
<feature type="compositionally biased region" description="Polar residues" evidence="4">
    <location>
        <begin position="91"/>
        <end position="116"/>
    </location>
</feature>
<reference evidence="6" key="1">
    <citation type="submission" date="2021-12" db="EMBL/GenBank/DDBJ databases">
        <title>Prjna785345.</title>
        <authorList>
            <person name="Rujirawat T."/>
            <person name="Krajaejun T."/>
        </authorList>
    </citation>
    <scope>NUCLEOTIDE SEQUENCE</scope>
    <source>
        <strain evidence="6">Pi057C3</strain>
    </source>
</reference>
<feature type="compositionally biased region" description="Basic residues" evidence="4">
    <location>
        <begin position="269"/>
        <end position="296"/>
    </location>
</feature>
<feature type="region of interest" description="Disordered" evidence="4">
    <location>
        <begin position="1"/>
        <end position="151"/>
    </location>
</feature>
<dbReference type="SUPFAM" id="SSF57933">
    <property type="entry name" value="TAZ domain"/>
    <property type="match status" value="1"/>
</dbReference>
<dbReference type="Pfam" id="PF02135">
    <property type="entry name" value="zf-TAZ"/>
    <property type="match status" value="1"/>
</dbReference>
<dbReference type="GO" id="GO:0008270">
    <property type="term" value="F:zinc ion binding"/>
    <property type="evidence" value="ECO:0007669"/>
    <property type="project" value="UniProtKB-KW"/>
</dbReference>
<feature type="compositionally biased region" description="Low complexity" evidence="4">
    <location>
        <begin position="1"/>
        <end position="40"/>
    </location>
</feature>
<dbReference type="InterPro" id="IPR035898">
    <property type="entry name" value="TAZ_dom_sf"/>
</dbReference>
<dbReference type="EMBL" id="JAKCXM010000021">
    <property type="protein sequence ID" value="KAJ0407481.1"/>
    <property type="molecule type" value="Genomic_DNA"/>
</dbReference>
<proteinExistence type="predicted"/>
<dbReference type="AlphaFoldDB" id="A0AAD5LRZ7"/>